<keyword evidence="6" id="KW-0378">Hydrolase</keyword>
<dbReference type="InterPro" id="IPR006483">
    <property type="entry name" value="CRISPR-assoc_Cas3_HD"/>
</dbReference>
<keyword evidence="13" id="KW-1185">Reference proteome</keyword>
<dbReference type="NCBIfam" id="TIGR01596">
    <property type="entry name" value="cas3_HD"/>
    <property type="match status" value="1"/>
</dbReference>
<protein>
    <submittedName>
        <fullName evidence="12">CRISPR-associated helicase/endonuclease Cas3</fullName>
    </submittedName>
</protein>
<dbReference type="InterPro" id="IPR054712">
    <property type="entry name" value="Cas3-like_dom"/>
</dbReference>
<dbReference type="CDD" id="cd17930">
    <property type="entry name" value="DEXHc_cas3"/>
    <property type="match status" value="1"/>
</dbReference>
<dbReference type="Pfam" id="PF18019">
    <property type="entry name" value="Cas3_HD"/>
    <property type="match status" value="1"/>
</dbReference>
<keyword evidence="8" id="KW-0067">ATP-binding</keyword>
<evidence type="ECO:0000259" key="11">
    <source>
        <dbReference type="PROSITE" id="PS51643"/>
    </source>
</evidence>
<comment type="similarity">
    <text evidence="2">In the central section; belongs to the CRISPR-associated helicase Cas3 family.</text>
</comment>
<dbReference type="InterPro" id="IPR011545">
    <property type="entry name" value="DEAD/DEAH_box_helicase_dom"/>
</dbReference>
<dbReference type="PANTHER" id="PTHR47963:SF9">
    <property type="entry name" value="CRISPR-ASSOCIATED ENDONUCLEASE_HELICASE CAS3"/>
    <property type="match status" value="1"/>
</dbReference>
<dbReference type="InterPro" id="IPR050547">
    <property type="entry name" value="DEAD_box_RNA_helicases"/>
</dbReference>
<keyword evidence="5" id="KW-0547">Nucleotide-binding</keyword>
<accession>A0ABP8I360</accession>
<proteinExistence type="inferred from homology"/>
<gene>
    <name evidence="12" type="ORF">GCM10023165_37800</name>
</gene>
<comment type="similarity">
    <text evidence="1">In the N-terminal section; belongs to the CRISPR-associated nuclease Cas3-HD family.</text>
</comment>
<sequence>MEARWMPWGKLNRLSDGRVLIHPLLDHMADVAAVLHRLLVMPAVQRSLDRAAGRSLSDVDRARLAVLAFLHDIGKANSGFQVRYWRERADRPRCWLPLPECGHGPQGWALFDDCLHGAPRILAGLPLDLMDSWGEAVLPLLRASISHHGRPTGADAAEAIWQPVADGPRTIYDPAEAVAAMGQRILALFPRAFDAHASELPTAPAFAHLFAGLVQLADWLGSDTREGFFPYTQAREDRAATAPRRARHALQALGLDAGDAALRLASTGCDFAQAFGVPGVRPMQAAMADDKFGPVVVLEAETGSGKTEAALWRFLHLWRTGRVDGLYFALPTRVAATQIYERVQAFVGLAWRMNPPVAVRALPGYAAADGQTAKALPEFNVLWSDAPGDDQAERRWAAESPKRYLAATIAVGTVDQALLGALQIKHAHLRHAMLARSLLVVDEVHASDAYMTRLLEHLLRAHVACGGQALLLSATLGASARTRYLGIGSRRVEPPPLLASAQVMPYPAISHCTGDGPHMLPVEGNPRHKTVHWEARDMIDDPMRIAALAVDAAAAGACVLVVRNTVPAAIATLRAVEALAASRSLDCLFKVAGVSTLHHSRFSRQDRPLLDAEVQAQIGKQRMPRGGLVVVGTQTLEQSLDIDADLLITDLCPMDVLLQRLGRLHRHARPGPDALDDDRRPAGFEHARAWVLTPPGHDLAPLLKRQRHGLGPIRLKGEPMGGVYVDLRVLEATRRLIGAQPTRSIPADNRPLVEQATHPEALSAIAQQLGEDWVRFGIEYDGALAATKTVANLHALPFDKAFDDVHFPQDEGRIGSRLGAADRIVVFDPPLAGPFGQPVAQLAIRHHLLARGLPPEAQASGAMALGTHEGFMFNLGAMRYRYTRLGVERVASNPERSQDDAA</sequence>
<organism evidence="12 13">
    <name type="scientific">Variovorax defluvii</name>
    <dbReference type="NCBI Taxonomy" id="913761"/>
    <lineage>
        <taxon>Bacteria</taxon>
        <taxon>Pseudomonadati</taxon>
        <taxon>Pseudomonadota</taxon>
        <taxon>Betaproteobacteria</taxon>
        <taxon>Burkholderiales</taxon>
        <taxon>Comamonadaceae</taxon>
        <taxon>Variovorax</taxon>
    </lineage>
</organism>
<comment type="caution">
    <text evidence="12">The sequence shown here is derived from an EMBL/GenBank/DDBJ whole genome shotgun (WGS) entry which is preliminary data.</text>
</comment>
<evidence type="ECO:0000256" key="4">
    <source>
        <dbReference type="ARBA" id="ARBA00022723"/>
    </source>
</evidence>
<dbReference type="InterPro" id="IPR027417">
    <property type="entry name" value="P-loop_NTPase"/>
</dbReference>
<dbReference type="Gene3D" id="3.40.50.300">
    <property type="entry name" value="P-loop containing nucleotide triphosphate hydrolases"/>
    <property type="match status" value="1"/>
</dbReference>
<evidence type="ECO:0000256" key="3">
    <source>
        <dbReference type="ARBA" id="ARBA00022722"/>
    </source>
</evidence>
<dbReference type="PROSITE" id="PS51643">
    <property type="entry name" value="HD_CAS3"/>
    <property type="match status" value="1"/>
</dbReference>
<evidence type="ECO:0000256" key="1">
    <source>
        <dbReference type="ARBA" id="ARBA00006847"/>
    </source>
</evidence>
<evidence type="ECO:0000256" key="6">
    <source>
        <dbReference type="ARBA" id="ARBA00022801"/>
    </source>
</evidence>
<dbReference type="SMART" id="SM00487">
    <property type="entry name" value="DEXDc"/>
    <property type="match status" value="1"/>
</dbReference>
<dbReference type="PANTHER" id="PTHR47963">
    <property type="entry name" value="DEAD-BOX ATP-DEPENDENT RNA HELICASE 47, MITOCHONDRIAL"/>
    <property type="match status" value="1"/>
</dbReference>
<dbReference type="SUPFAM" id="SSF52540">
    <property type="entry name" value="P-loop containing nucleoside triphosphate hydrolases"/>
    <property type="match status" value="1"/>
</dbReference>
<dbReference type="Pfam" id="PF22590">
    <property type="entry name" value="Cas3-like_C_2"/>
    <property type="match status" value="1"/>
</dbReference>
<evidence type="ECO:0000313" key="13">
    <source>
        <dbReference type="Proteomes" id="UP001500975"/>
    </source>
</evidence>
<feature type="domain" description="Helicase ATP-binding" evidence="10">
    <location>
        <begin position="287"/>
        <end position="494"/>
    </location>
</feature>
<keyword evidence="3" id="KW-0540">Nuclease</keyword>
<name>A0ABP8I360_9BURK</name>
<feature type="domain" description="HD Cas3-type" evidence="11">
    <location>
        <begin position="17"/>
        <end position="220"/>
    </location>
</feature>
<dbReference type="Pfam" id="PF00270">
    <property type="entry name" value="DEAD"/>
    <property type="match status" value="1"/>
</dbReference>
<evidence type="ECO:0000313" key="12">
    <source>
        <dbReference type="EMBL" id="GAA4350405.1"/>
    </source>
</evidence>
<evidence type="ECO:0000256" key="7">
    <source>
        <dbReference type="ARBA" id="ARBA00022806"/>
    </source>
</evidence>
<dbReference type="PROSITE" id="PS51192">
    <property type="entry name" value="HELICASE_ATP_BIND_1"/>
    <property type="match status" value="1"/>
</dbReference>
<evidence type="ECO:0000256" key="8">
    <source>
        <dbReference type="ARBA" id="ARBA00022840"/>
    </source>
</evidence>
<dbReference type="EMBL" id="BAABGJ010000068">
    <property type="protein sequence ID" value="GAA4350405.1"/>
    <property type="molecule type" value="Genomic_DNA"/>
</dbReference>
<dbReference type="CDD" id="cd09641">
    <property type="entry name" value="Cas3''_I"/>
    <property type="match status" value="1"/>
</dbReference>
<reference evidence="13" key="1">
    <citation type="journal article" date="2019" name="Int. J. Syst. Evol. Microbiol.">
        <title>The Global Catalogue of Microorganisms (GCM) 10K type strain sequencing project: providing services to taxonomists for standard genome sequencing and annotation.</title>
        <authorList>
            <consortium name="The Broad Institute Genomics Platform"/>
            <consortium name="The Broad Institute Genome Sequencing Center for Infectious Disease"/>
            <person name="Wu L."/>
            <person name="Ma J."/>
        </authorList>
    </citation>
    <scope>NUCLEOTIDE SEQUENCE [LARGE SCALE GENOMIC DNA]</scope>
    <source>
        <strain evidence="13">JCM 17804</strain>
    </source>
</reference>
<dbReference type="NCBIfam" id="TIGR01587">
    <property type="entry name" value="cas3_core"/>
    <property type="match status" value="1"/>
</dbReference>
<keyword evidence="7" id="KW-0347">Helicase</keyword>
<evidence type="ECO:0000256" key="5">
    <source>
        <dbReference type="ARBA" id="ARBA00022741"/>
    </source>
</evidence>
<dbReference type="InterPro" id="IPR038257">
    <property type="entry name" value="CRISPR-assoc_Cas3_HD_sf"/>
</dbReference>
<keyword evidence="9" id="KW-0051">Antiviral defense</keyword>
<keyword evidence="4" id="KW-0479">Metal-binding</keyword>
<evidence type="ECO:0000259" key="10">
    <source>
        <dbReference type="PROSITE" id="PS51192"/>
    </source>
</evidence>
<evidence type="ECO:0000256" key="9">
    <source>
        <dbReference type="ARBA" id="ARBA00023118"/>
    </source>
</evidence>
<dbReference type="Proteomes" id="UP001500975">
    <property type="component" value="Unassembled WGS sequence"/>
</dbReference>
<evidence type="ECO:0000256" key="2">
    <source>
        <dbReference type="ARBA" id="ARBA00009046"/>
    </source>
</evidence>
<dbReference type="Gene3D" id="1.10.3210.30">
    <property type="match status" value="1"/>
</dbReference>
<dbReference type="InterPro" id="IPR014001">
    <property type="entry name" value="Helicase_ATP-bd"/>
</dbReference>
<dbReference type="InterPro" id="IPR006474">
    <property type="entry name" value="Helicase_Cas3_CRISPR-ass_core"/>
</dbReference>